<feature type="signal peptide" evidence="1">
    <location>
        <begin position="1"/>
        <end position="15"/>
    </location>
</feature>
<keyword evidence="3" id="KW-1185">Reference proteome</keyword>
<reference evidence="2 3" key="1">
    <citation type="journal article" date="2020" name="Nature">
        <title>Six reference-quality genomes reveal evolution of bat adaptations.</title>
        <authorList>
            <person name="Jebb D."/>
            <person name="Huang Z."/>
            <person name="Pippel M."/>
            <person name="Hughes G.M."/>
            <person name="Lavrichenko K."/>
            <person name="Devanna P."/>
            <person name="Winkler S."/>
            <person name="Jermiin L.S."/>
            <person name="Skirmuntt E.C."/>
            <person name="Katzourakis A."/>
            <person name="Burkitt-Gray L."/>
            <person name="Ray D.A."/>
            <person name="Sullivan K.A.M."/>
            <person name="Roscito J.G."/>
            <person name="Kirilenko B.M."/>
            <person name="Davalos L.M."/>
            <person name="Corthals A.P."/>
            <person name="Power M.L."/>
            <person name="Jones G."/>
            <person name="Ransome R.D."/>
            <person name="Dechmann D.K.N."/>
            <person name="Locatelli A.G."/>
            <person name="Puechmaille S.J."/>
            <person name="Fedrigo O."/>
            <person name="Jarvis E.D."/>
            <person name="Hiller M."/>
            <person name="Vernes S.C."/>
            <person name="Myers E.W."/>
            <person name="Teeling E.C."/>
        </authorList>
    </citation>
    <scope>NUCLEOTIDE SEQUENCE [LARGE SCALE GENOMIC DNA]</scope>
    <source>
        <strain evidence="2">MMyoMyo1</strain>
        <tissue evidence="2">Flight muscle</tissue>
    </source>
</reference>
<comment type="caution">
    <text evidence="2">The sequence shown here is derived from an EMBL/GenBank/DDBJ whole genome shotgun (WGS) entry which is preliminary data.</text>
</comment>
<keyword evidence="1" id="KW-0732">Signal</keyword>
<organism evidence="2 3">
    <name type="scientific">Myotis myotis</name>
    <name type="common">Greater mouse-eared bat</name>
    <name type="synonym">Vespertilio myotis</name>
    <dbReference type="NCBI Taxonomy" id="51298"/>
    <lineage>
        <taxon>Eukaryota</taxon>
        <taxon>Metazoa</taxon>
        <taxon>Chordata</taxon>
        <taxon>Craniata</taxon>
        <taxon>Vertebrata</taxon>
        <taxon>Euteleostomi</taxon>
        <taxon>Mammalia</taxon>
        <taxon>Eutheria</taxon>
        <taxon>Laurasiatheria</taxon>
        <taxon>Chiroptera</taxon>
        <taxon>Yangochiroptera</taxon>
        <taxon>Vespertilionidae</taxon>
        <taxon>Myotis</taxon>
    </lineage>
</organism>
<evidence type="ECO:0000256" key="1">
    <source>
        <dbReference type="SAM" id="SignalP"/>
    </source>
</evidence>
<evidence type="ECO:0000313" key="3">
    <source>
        <dbReference type="Proteomes" id="UP000527355"/>
    </source>
</evidence>
<feature type="chain" id="PRO_5029824489" evidence="1">
    <location>
        <begin position="16"/>
        <end position="173"/>
    </location>
</feature>
<accession>A0A7J7XHP9</accession>
<dbReference type="AlphaFoldDB" id="A0A7J7XHP9"/>
<sequence length="173" mass="18717">MVLLYSMRGFACLSACGVLFSTGSPQDSLQGSAYPLRFPGDGLCPSPRRPPRLGLCLPHALGQVPVPSEHCQALQGDSKVESPGIPDRLSCRPPSQQKSKCSFINSLPCSPHDLQGRYEPIAAFPSRSGLITRESVWSAPTSVSLPIWKTGWLWDFNEINGGKACHACHKVKT</sequence>
<protein>
    <submittedName>
        <fullName evidence="2">Uncharacterized protein</fullName>
    </submittedName>
</protein>
<evidence type="ECO:0000313" key="2">
    <source>
        <dbReference type="EMBL" id="KAF6349215.1"/>
    </source>
</evidence>
<dbReference type="Proteomes" id="UP000527355">
    <property type="component" value="Unassembled WGS sequence"/>
</dbReference>
<proteinExistence type="predicted"/>
<gene>
    <name evidence="2" type="ORF">mMyoMyo1_011765</name>
</gene>
<dbReference type="EMBL" id="JABWUV010000006">
    <property type="protein sequence ID" value="KAF6349215.1"/>
    <property type="molecule type" value="Genomic_DNA"/>
</dbReference>
<name>A0A7J7XHP9_MYOMY</name>